<dbReference type="GO" id="GO:0003677">
    <property type="term" value="F:DNA binding"/>
    <property type="evidence" value="ECO:0007669"/>
    <property type="project" value="InterPro"/>
</dbReference>
<dbReference type="InterPro" id="IPR010982">
    <property type="entry name" value="Lambda_DNA-bd_dom_sf"/>
</dbReference>
<feature type="domain" description="HTH cro/C1-type" evidence="1">
    <location>
        <begin position="22"/>
        <end position="75"/>
    </location>
</feature>
<evidence type="ECO:0000259" key="1">
    <source>
        <dbReference type="PROSITE" id="PS50943"/>
    </source>
</evidence>
<evidence type="ECO:0000313" key="2">
    <source>
        <dbReference type="EMBL" id="BAJ73002.1"/>
    </source>
</evidence>
<dbReference type="AlphaFoldDB" id="E8N7G9"/>
<dbReference type="InterPro" id="IPR001387">
    <property type="entry name" value="Cro/C1-type_HTH"/>
</dbReference>
<sequence length="95" mass="9578">MMVRLPHTSEVVARGKRLGVLLRNARGARSIADVAASAAVSPETLRKIETGRLVTPSFATVAAVAGALGLSLDDLAAQWNAGGAENAAGAERGAA</sequence>
<dbReference type="EMBL" id="AP012052">
    <property type="protein sequence ID" value="BAJ73002.1"/>
    <property type="molecule type" value="Genomic_DNA"/>
</dbReference>
<accession>E8N7G9</accession>
<dbReference type="SUPFAM" id="SSF47413">
    <property type="entry name" value="lambda repressor-like DNA-binding domains"/>
    <property type="match status" value="1"/>
</dbReference>
<protein>
    <submittedName>
        <fullName evidence="2">Predicted transcriptional regulator</fullName>
    </submittedName>
</protein>
<dbReference type="SMART" id="SM00530">
    <property type="entry name" value="HTH_XRE"/>
    <property type="match status" value="1"/>
</dbReference>
<dbReference type="Pfam" id="PF13560">
    <property type="entry name" value="HTH_31"/>
    <property type="match status" value="1"/>
</dbReference>
<dbReference type="PROSITE" id="PS50943">
    <property type="entry name" value="HTH_CROC1"/>
    <property type="match status" value="1"/>
</dbReference>
<name>E8N7G9_MICTS</name>
<reference key="2">
    <citation type="submission" date="2011-02" db="EMBL/GenBank/DDBJ databases">
        <title>Genome sequence of Microbacterium testaceum StLB037.</title>
        <authorList>
            <person name="Morohoshi T."/>
            <person name="Wang W.Z."/>
            <person name="Someya N."/>
            <person name="Ikeda T."/>
        </authorList>
    </citation>
    <scope>NUCLEOTIDE SEQUENCE</scope>
    <source>
        <strain>StLB037</strain>
    </source>
</reference>
<dbReference type="HOGENOM" id="CLU_173379_0_0_11"/>
<dbReference type="Proteomes" id="UP000008975">
    <property type="component" value="Chromosome"/>
</dbReference>
<organism evidence="2 3">
    <name type="scientific">Microbacterium testaceum (strain StLB037)</name>
    <dbReference type="NCBI Taxonomy" id="979556"/>
    <lineage>
        <taxon>Bacteria</taxon>
        <taxon>Bacillati</taxon>
        <taxon>Actinomycetota</taxon>
        <taxon>Actinomycetes</taxon>
        <taxon>Micrococcales</taxon>
        <taxon>Microbacteriaceae</taxon>
        <taxon>Microbacterium</taxon>
    </lineage>
</organism>
<gene>
    <name evidence="2" type="ordered locus">MTES_0038</name>
</gene>
<dbReference type="eggNOG" id="COG1396">
    <property type="taxonomic scope" value="Bacteria"/>
</dbReference>
<dbReference type="KEGG" id="mts:MTES_0038"/>
<evidence type="ECO:0000313" key="3">
    <source>
        <dbReference type="Proteomes" id="UP000008975"/>
    </source>
</evidence>
<proteinExistence type="predicted"/>
<dbReference type="Gene3D" id="1.10.260.40">
    <property type="entry name" value="lambda repressor-like DNA-binding domains"/>
    <property type="match status" value="1"/>
</dbReference>
<dbReference type="STRING" id="979556.MTES_0038"/>
<reference evidence="2 3" key="1">
    <citation type="journal article" date="2011" name="J. Bacteriol.">
        <title>Genome sequence of Microbacterium testaceum StLB037, an N-acylhomoserine lactone-degrading bacterium isolated from potato leaves.</title>
        <authorList>
            <person name="Morohoshi T."/>
            <person name="Wang W.-Z."/>
            <person name="Someya N."/>
            <person name="Ikeda T."/>
        </authorList>
    </citation>
    <scope>NUCLEOTIDE SEQUENCE [LARGE SCALE GENOMIC DNA]</scope>
    <source>
        <strain evidence="2 3">StLB037</strain>
    </source>
</reference>